<dbReference type="RefSeq" id="WP_066446297.1">
    <property type="nucleotide sequence ID" value="NZ_JADMQS010000005.1"/>
</dbReference>
<evidence type="ECO:0000313" key="2">
    <source>
        <dbReference type="EMBL" id="TCW02140.1"/>
    </source>
</evidence>
<keyword evidence="1" id="KW-0472">Membrane</keyword>
<dbReference type="Proteomes" id="UP000295515">
    <property type="component" value="Unassembled WGS sequence"/>
</dbReference>
<gene>
    <name evidence="2" type="ORF">EDD60_102105</name>
</gene>
<keyword evidence="3" id="KW-1185">Reference proteome</keyword>
<keyword evidence="1" id="KW-1133">Transmembrane helix</keyword>
<feature type="transmembrane region" description="Helical" evidence="1">
    <location>
        <begin position="6"/>
        <end position="28"/>
    </location>
</feature>
<organism evidence="2 3">
    <name type="scientific">Longibaculum muris</name>
    <dbReference type="NCBI Taxonomy" id="1796628"/>
    <lineage>
        <taxon>Bacteria</taxon>
        <taxon>Bacillati</taxon>
        <taxon>Bacillota</taxon>
        <taxon>Erysipelotrichia</taxon>
        <taxon>Erysipelotrichales</taxon>
        <taxon>Coprobacillaceae</taxon>
        <taxon>Longibaculum</taxon>
    </lineage>
</organism>
<comment type="caution">
    <text evidence="2">The sequence shown here is derived from an EMBL/GenBank/DDBJ whole genome shotgun (WGS) entry which is preliminary data.</text>
</comment>
<sequence length="120" mass="14127">MKERIGIHFGVAFVYCVITRNLLGNGYLYTTTMTSFQKSLIYCVLIALFLTILLEMWNVILEIIVHKVNPLKFMILLCVVYGVVMFLLHSLYYLLIFGFLLFYICQDCWRMHVMNKALIK</sequence>
<dbReference type="AlphaFoldDB" id="A0A4R3Z9Q2"/>
<proteinExistence type="predicted"/>
<dbReference type="GeneID" id="98914348"/>
<evidence type="ECO:0000256" key="1">
    <source>
        <dbReference type="SAM" id="Phobius"/>
    </source>
</evidence>
<evidence type="ECO:0000313" key="3">
    <source>
        <dbReference type="Proteomes" id="UP000295515"/>
    </source>
</evidence>
<feature type="transmembrane region" description="Helical" evidence="1">
    <location>
        <begin position="40"/>
        <end position="61"/>
    </location>
</feature>
<protein>
    <submittedName>
        <fullName evidence="2">Uncharacterized protein</fullName>
    </submittedName>
</protein>
<name>A0A4R3Z9Q2_9FIRM</name>
<accession>A0A4R3Z9Q2</accession>
<reference evidence="2 3" key="1">
    <citation type="submission" date="2019-03" db="EMBL/GenBank/DDBJ databases">
        <title>Genomic Encyclopedia of Type Strains, Phase IV (KMG-IV): sequencing the most valuable type-strain genomes for metagenomic binning, comparative biology and taxonomic classification.</title>
        <authorList>
            <person name="Goeker M."/>
        </authorList>
    </citation>
    <scope>NUCLEOTIDE SEQUENCE [LARGE SCALE GENOMIC DNA]</scope>
    <source>
        <strain evidence="2 3">DSM 29487</strain>
    </source>
</reference>
<keyword evidence="1" id="KW-0812">Transmembrane</keyword>
<dbReference type="EMBL" id="SMCQ01000002">
    <property type="protein sequence ID" value="TCW02140.1"/>
    <property type="molecule type" value="Genomic_DNA"/>
</dbReference>
<feature type="transmembrane region" description="Helical" evidence="1">
    <location>
        <begin position="73"/>
        <end position="104"/>
    </location>
</feature>